<dbReference type="Proteomes" id="UP001500782">
    <property type="component" value="Unassembled WGS sequence"/>
</dbReference>
<keyword evidence="5" id="KW-1185">Reference proteome</keyword>
<dbReference type="GO" id="GO:0016829">
    <property type="term" value="F:lyase activity"/>
    <property type="evidence" value="ECO:0007669"/>
    <property type="project" value="UniProtKB-KW"/>
</dbReference>
<evidence type="ECO:0000313" key="5">
    <source>
        <dbReference type="Proteomes" id="UP001500782"/>
    </source>
</evidence>
<dbReference type="PANTHER" id="PTHR32308">
    <property type="entry name" value="LYASE BETA SUBUNIT, PUTATIVE (AFU_ORTHOLOGUE AFUA_4G13030)-RELATED"/>
    <property type="match status" value="1"/>
</dbReference>
<organism evidence="4 5">
    <name type="scientific">Bacillus carboniphilus</name>
    <dbReference type="NCBI Taxonomy" id="86663"/>
    <lineage>
        <taxon>Bacteria</taxon>
        <taxon>Bacillati</taxon>
        <taxon>Bacillota</taxon>
        <taxon>Bacilli</taxon>
        <taxon>Bacillales</taxon>
        <taxon>Bacillaceae</taxon>
        <taxon>Bacillus</taxon>
    </lineage>
</organism>
<name>A0ABP3GPF0_9BACI</name>
<dbReference type="InterPro" id="IPR011206">
    <property type="entry name" value="Citrate_lyase_beta/mcl1/mcl2"/>
</dbReference>
<dbReference type="PIRSF" id="PIRSF015582">
    <property type="entry name" value="Cit_lyase_B"/>
    <property type="match status" value="1"/>
</dbReference>
<gene>
    <name evidence="4" type="ORF">GCM10008967_43310</name>
</gene>
<evidence type="ECO:0000313" key="4">
    <source>
        <dbReference type="EMBL" id="GAA0348320.1"/>
    </source>
</evidence>
<keyword evidence="4" id="KW-0456">Lyase</keyword>
<sequence>MKFFSQITKEILDTLFYQKPQPFTKHSPKETLQFALGATLYIPATLPNIKERLFSPSLRGLSSAVICLEDAISDVDVKEAEEKLIFEIREIHRLTLEGQIEKQDIPLLFVRVRSVEQLKFLLEELDDASAALTGIAIPKFSSFNGYSYFELIKAHNKTKNSLYALPILESKALIYKETRNEELFALYKMFNTYRDVILNLRVGATDFSGLYGIRRNVHTSVYDISIIRDVLSDIVNFFGREDNYFTISAPVWEFFNKHSIDFGTTHEEVGLIREVQLDLVNGFTGKTIIHPSQIFPIQALQVVTYEEYIDACTIIKGSETQNGVMKSEYSNKMNECKPHLFWAKKILMKSKVYGVLYEQRTYNDLLSTATNISNSKECISKG</sequence>
<keyword evidence="2" id="KW-0479">Metal-binding</keyword>
<protein>
    <submittedName>
        <fullName evidence="4">HpcH/HpaI aldolase/citrate lyase family protein</fullName>
    </submittedName>
</protein>
<dbReference type="SUPFAM" id="SSF51621">
    <property type="entry name" value="Phosphoenolpyruvate/pyruvate domain"/>
    <property type="match status" value="1"/>
</dbReference>
<accession>A0ABP3GPF0</accession>
<dbReference type="PANTHER" id="PTHR32308:SF10">
    <property type="entry name" value="CITRATE LYASE SUBUNIT BETA"/>
    <property type="match status" value="1"/>
</dbReference>
<comment type="cofactor">
    <cofactor evidence="1">
        <name>Mg(2+)</name>
        <dbReference type="ChEBI" id="CHEBI:18420"/>
    </cofactor>
</comment>
<keyword evidence="3" id="KW-0460">Magnesium</keyword>
<proteinExistence type="predicted"/>
<dbReference type="InterPro" id="IPR015813">
    <property type="entry name" value="Pyrv/PenolPyrv_kinase-like_dom"/>
</dbReference>
<dbReference type="Gene3D" id="3.20.20.60">
    <property type="entry name" value="Phosphoenolpyruvate-binding domains"/>
    <property type="match status" value="1"/>
</dbReference>
<dbReference type="RefSeq" id="WP_343804184.1">
    <property type="nucleotide sequence ID" value="NZ_BAAADJ010000064.1"/>
</dbReference>
<comment type="caution">
    <text evidence="4">The sequence shown here is derived from an EMBL/GenBank/DDBJ whole genome shotgun (WGS) entry which is preliminary data.</text>
</comment>
<evidence type="ECO:0000256" key="2">
    <source>
        <dbReference type="ARBA" id="ARBA00022723"/>
    </source>
</evidence>
<dbReference type="Pfam" id="PF15617">
    <property type="entry name" value="C-C_Bond_Lyase"/>
    <property type="match status" value="1"/>
</dbReference>
<dbReference type="InterPro" id="IPR040442">
    <property type="entry name" value="Pyrv_kinase-like_dom_sf"/>
</dbReference>
<evidence type="ECO:0000256" key="3">
    <source>
        <dbReference type="ARBA" id="ARBA00022842"/>
    </source>
</evidence>
<evidence type="ECO:0000256" key="1">
    <source>
        <dbReference type="ARBA" id="ARBA00001946"/>
    </source>
</evidence>
<dbReference type="EMBL" id="BAAADJ010000064">
    <property type="protein sequence ID" value="GAA0348320.1"/>
    <property type="molecule type" value="Genomic_DNA"/>
</dbReference>
<dbReference type="InterPro" id="IPR039480">
    <property type="entry name" value="C-C_Bond_Lyase-like"/>
</dbReference>
<reference evidence="5" key="1">
    <citation type="journal article" date="2019" name="Int. J. Syst. Evol. Microbiol.">
        <title>The Global Catalogue of Microorganisms (GCM) 10K type strain sequencing project: providing services to taxonomists for standard genome sequencing and annotation.</title>
        <authorList>
            <consortium name="The Broad Institute Genomics Platform"/>
            <consortium name="The Broad Institute Genome Sequencing Center for Infectious Disease"/>
            <person name="Wu L."/>
            <person name="Ma J."/>
        </authorList>
    </citation>
    <scope>NUCLEOTIDE SEQUENCE [LARGE SCALE GENOMIC DNA]</scope>
    <source>
        <strain evidence="5">JCM 9731</strain>
    </source>
</reference>